<feature type="binding site" evidence="9">
    <location>
        <position position="248"/>
    </location>
    <ligand>
        <name>K(+)</name>
        <dbReference type="ChEBI" id="CHEBI:29103"/>
    </ligand>
</feature>
<evidence type="ECO:0000256" key="6">
    <source>
        <dbReference type="ARBA" id="ARBA00022842"/>
    </source>
</evidence>
<keyword evidence="2 9" id="KW-0479">Metal-binding</keyword>
<feature type="binding site" evidence="9">
    <location>
        <position position="140"/>
    </location>
    <ligand>
        <name>substrate</name>
    </ligand>
</feature>
<accession>A0A410WZA9</accession>
<comment type="activity regulation">
    <text evidence="9">Activated by a monovalent cation that binds near, but not in, the active site. The most likely occupant of the site in vivo is potassium. Ion binding induces a conformational change that may alter substrate affinity.</text>
</comment>
<dbReference type="EMBL" id="CP026520">
    <property type="protein sequence ID" value="QAV19657.1"/>
    <property type="molecule type" value="Genomic_DNA"/>
</dbReference>
<evidence type="ECO:0000256" key="9">
    <source>
        <dbReference type="HAMAP-Rule" id="MF_01987"/>
    </source>
</evidence>
<dbReference type="InterPro" id="IPR002139">
    <property type="entry name" value="Ribo/fructo_kinase"/>
</dbReference>
<evidence type="ECO:0000313" key="12">
    <source>
        <dbReference type="EMBL" id="QAV19657.1"/>
    </source>
</evidence>
<name>A0A410WZA9_9BACL</name>
<dbReference type="RefSeq" id="WP_042226952.1">
    <property type="nucleotide sequence ID" value="NZ_JAMDMJ010000013.1"/>
</dbReference>
<feature type="binding site" evidence="9">
    <location>
        <position position="296"/>
    </location>
    <ligand>
        <name>K(+)</name>
        <dbReference type="ChEBI" id="CHEBI:29103"/>
    </ligand>
</feature>
<dbReference type="Proteomes" id="UP000288943">
    <property type="component" value="Chromosome"/>
</dbReference>
<feature type="binding site" evidence="9">
    <location>
        <position position="290"/>
    </location>
    <ligand>
        <name>K(+)</name>
        <dbReference type="ChEBI" id="CHEBI:29103"/>
    </ligand>
</feature>
<evidence type="ECO:0000256" key="10">
    <source>
        <dbReference type="NCBIfam" id="TIGR02152"/>
    </source>
</evidence>
<feature type="binding site" evidence="9">
    <location>
        <begin position="11"/>
        <end position="13"/>
    </location>
    <ligand>
        <name>substrate</name>
    </ligand>
</feature>
<dbReference type="OrthoDB" id="9775849at2"/>
<comment type="function">
    <text evidence="9">Catalyzes the phosphorylation of ribose at O-5 in a reaction requiring ATP and magnesium. The resulting D-ribose-5-phosphate can then be used either for sythesis of nucleotides, histidine, and tryptophan, or as a component of the pentose phosphate pathway.</text>
</comment>
<dbReference type="AlphaFoldDB" id="A0A410WZA9"/>
<feature type="binding site" evidence="9">
    <location>
        <position position="252"/>
    </location>
    <ligand>
        <name>substrate</name>
    </ligand>
</feature>
<comment type="catalytic activity">
    <reaction evidence="9">
        <text>D-ribose + ATP = D-ribose 5-phosphate + ADP + H(+)</text>
        <dbReference type="Rhea" id="RHEA:13697"/>
        <dbReference type="ChEBI" id="CHEBI:15378"/>
        <dbReference type="ChEBI" id="CHEBI:30616"/>
        <dbReference type="ChEBI" id="CHEBI:47013"/>
        <dbReference type="ChEBI" id="CHEBI:78346"/>
        <dbReference type="ChEBI" id="CHEBI:456216"/>
        <dbReference type="EC" id="2.7.1.15"/>
    </reaction>
</comment>
<evidence type="ECO:0000256" key="4">
    <source>
        <dbReference type="ARBA" id="ARBA00022777"/>
    </source>
</evidence>
<dbReference type="InterPro" id="IPR011877">
    <property type="entry name" value="Ribokinase"/>
</dbReference>
<dbReference type="PANTHER" id="PTHR10584">
    <property type="entry name" value="SUGAR KINASE"/>
    <property type="match status" value="1"/>
</dbReference>
<reference evidence="12 13" key="1">
    <citation type="submission" date="2018-01" db="EMBL/GenBank/DDBJ databases">
        <title>The whole genome sequencing and assembly of Paenibacillus chitinolyticus KCCM 41400 strain.</title>
        <authorList>
            <person name="Kim J.-Y."/>
            <person name="Park M.-K."/>
            <person name="Lee Y.-J."/>
            <person name="Yi H."/>
            <person name="Bahn Y.-S."/>
            <person name="Kim J.F."/>
            <person name="Lee D.-W."/>
        </authorList>
    </citation>
    <scope>NUCLEOTIDE SEQUENCE [LARGE SCALE GENOMIC DNA]</scope>
    <source>
        <strain evidence="12 13">KCCM 41400</strain>
    </source>
</reference>
<keyword evidence="1 9" id="KW-0808">Transferase</keyword>
<dbReference type="Pfam" id="PF00294">
    <property type="entry name" value="PfkB"/>
    <property type="match status" value="1"/>
</dbReference>
<dbReference type="NCBIfam" id="TIGR02152">
    <property type="entry name" value="D_ribokin_bact"/>
    <property type="match status" value="1"/>
</dbReference>
<dbReference type="PANTHER" id="PTHR10584:SF166">
    <property type="entry name" value="RIBOKINASE"/>
    <property type="match status" value="1"/>
</dbReference>
<keyword evidence="3 9" id="KW-0547">Nucleotide-binding</keyword>
<comment type="caution">
    <text evidence="9">Lacks conserved residue(s) required for the propagation of feature annotation.</text>
</comment>
<keyword evidence="8 9" id="KW-0119">Carbohydrate metabolism</keyword>
<dbReference type="HAMAP" id="MF_01987">
    <property type="entry name" value="Ribokinase"/>
    <property type="match status" value="1"/>
</dbReference>
<feature type="active site" description="Proton acceptor" evidence="9">
    <location>
        <position position="252"/>
    </location>
</feature>
<proteinExistence type="inferred from homology"/>
<comment type="similarity">
    <text evidence="9">Belongs to the carbohydrate kinase PfkB family. Ribokinase subfamily.</text>
</comment>
<keyword evidence="5 9" id="KW-0067">ATP-binding</keyword>
<comment type="cofactor">
    <cofactor evidence="9">
        <name>Mg(2+)</name>
        <dbReference type="ChEBI" id="CHEBI:18420"/>
    </cofactor>
    <text evidence="9">Requires a divalent cation, most likely magnesium in vivo, as an electrophilic catalyst to aid phosphoryl group transfer. It is the chelate of the metal and the nucleotide that is the actual substrate.</text>
</comment>
<dbReference type="PRINTS" id="PR00990">
    <property type="entry name" value="RIBOKINASE"/>
</dbReference>
<sequence>MKKICILGSINMDSSLLLESLPHEGETLFASGKLVGPGGKGFNQAVSAARLGASVHFIGKVGADEYGKQLVSTLRQEGIHTEHVGVNPDLPTGEALILFSNSGSNMIVVSAGSNMAITAQDIEESREIIQLSDVILSQFEVPIEVIQHVFTIAKEEGKVTVLNPAPAKAIPPALLQVTDFLIPNESEMHMITGCDTNCEQDMVQGAATLLEQGVGCVIVTLGDRGSLICHPDGNLSIPAEKVAAIDTTAAGDSFIGSFCTKLRRQERKQLRHVAEAVKFASRFSSIVVQRKGAFQSIPYAYELAEMS</sequence>
<evidence type="ECO:0000256" key="1">
    <source>
        <dbReference type="ARBA" id="ARBA00022679"/>
    </source>
</evidence>
<feature type="binding site" evidence="9">
    <location>
        <begin position="251"/>
        <end position="252"/>
    </location>
    <ligand>
        <name>ATP</name>
        <dbReference type="ChEBI" id="CHEBI:30616"/>
    </ligand>
</feature>
<feature type="binding site" evidence="9">
    <location>
        <position position="184"/>
    </location>
    <ligand>
        <name>ATP</name>
        <dbReference type="ChEBI" id="CHEBI:30616"/>
    </ligand>
</feature>
<evidence type="ECO:0000256" key="2">
    <source>
        <dbReference type="ARBA" id="ARBA00022723"/>
    </source>
</evidence>
<dbReference type="GO" id="GO:0005524">
    <property type="term" value="F:ATP binding"/>
    <property type="evidence" value="ECO:0007669"/>
    <property type="project" value="UniProtKB-UniRule"/>
</dbReference>
<dbReference type="GO" id="GO:0019303">
    <property type="term" value="P:D-ribose catabolic process"/>
    <property type="evidence" value="ECO:0007669"/>
    <property type="project" value="UniProtKB-UniRule"/>
</dbReference>
<dbReference type="SUPFAM" id="SSF53613">
    <property type="entry name" value="Ribokinase-like"/>
    <property type="match status" value="1"/>
</dbReference>
<dbReference type="CDD" id="cd01174">
    <property type="entry name" value="ribokinase"/>
    <property type="match status" value="1"/>
</dbReference>
<dbReference type="InterPro" id="IPR029056">
    <property type="entry name" value="Ribokinase-like"/>
</dbReference>
<gene>
    <name evidence="9 12" type="primary">rbsK</name>
    <name evidence="12" type="ORF">PC41400_19095</name>
</gene>
<evidence type="ECO:0000256" key="7">
    <source>
        <dbReference type="ARBA" id="ARBA00022958"/>
    </source>
</evidence>
<dbReference type="GO" id="GO:0046872">
    <property type="term" value="F:metal ion binding"/>
    <property type="evidence" value="ECO:0007669"/>
    <property type="project" value="UniProtKB-KW"/>
</dbReference>
<evidence type="ECO:0000313" key="13">
    <source>
        <dbReference type="Proteomes" id="UP000288943"/>
    </source>
</evidence>
<comment type="subunit">
    <text evidence="9">Homodimer.</text>
</comment>
<feature type="binding site" evidence="9">
    <location>
        <begin position="39"/>
        <end position="43"/>
    </location>
    <ligand>
        <name>substrate</name>
    </ligand>
</feature>
<dbReference type="Gene3D" id="3.40.1190.20">
    <property type="match status" value="1"/>
</dbReference>
<dbReference type="GO" id="GO:0005737">
    <property type="term" value="C:cytoplasm"/>
    <property type="evidence" value="ECO:0007669"/>
    <property type="project" value="UniProtKB-SubCell"/>
</dbReference>
<keyword evidence="7 9" id="KW-0630">Potassium</keyword>
<evidence type="ECO:0000259" key="11">
    <source>
        <dbReference type="Pfam" id="PF00294"/>
    </source>
</evidence>
<dbReference type="UniPathway" id="UPA00916">
    <property type="reaction ID" value="UER00889"/>
</dbReference>
<feature type="binding site" evidence="9">
    <location>
        <begin position="220"/>
        <end position="225"/>
    </location>
    <ligand>
        <name>ATP</name>
        <dbReference type="ChEBI" id="CHEBI:30616"/>
    </ligand>
</feature>
<dbReference type="KEGG" id="pchi:PC41400_19095"/>
<keyword evidence="6 9" id="KW-0460">Magnesium</keyword>
<organism evidence="12 13">
    <name type="scientific">Paenibacillus chitinolyticus</name>
    <dbReference type="NCBI Taxonomy" id="79263"/>
    <lineage>
        <taxon>Bacteria</taxon>
        <taxon>Bacillati</taxon>
        <taxon>Bacillota</taxon>
        <taxon>Bacilli</taxon>
        <taxon>Bacillales</taxon>
        <taxon>Paenibacillaceae</taxon>
        <taxon>Paenibacillus</taxon>
    </lineage>
</organism>
<feature type="domain" description="Carbohydrate kinase PfkB" evidence="11">
    <location>
        <begin position="1"/>
        <end position="298"/>
    </location>
</feature>
<feature type="binding site" evidence="9">
    <location>
        <position position="246"/>
    </location>
    <ligand>
        <name>K(+)</name>
        <dbReference type="ChEBI" id="CHEBI:29103"/>
    </ligand>
</feature>
<evidence type="ECO:0000256" key="3">
    <source>
        <dbReference type="ARBA" id="ARBA00022741"/>
    </source>
</evidence>
<dbReference type="GO" id="GO:0004747">
    <property type="term" value="F:ribokinase activity"/>
    <property type="evidence" value="ECO:0007669"/>
    <property type="project" value="UniProtKB-UniRule"/>
</dbReference>
<comment type="subcellular location">
    <subcellularLocation>
        <location evidence="9">Cytoplasm</location>
    </subcellularLocation>
</comment>
<feature type="binding site" evidence="9">
    <location>
        <position position="292"/>
    </location>
    <ligand>
        <name>K(+)</name>
        <dbReference type="ChEBI" id="CHEBI:29103"/>
    </ligand>
</feature>
<evidence type="ECO:0000256" key="5">
    <source>
        <dbReference type="ARBA" id="ARBA00022840"/>
    </source>
</evidence>
<evidence type="ECO:0000256" key="8">
    <source>
        <dbReference type="ARBA" id="ARBA00023277"/>
    </source>
</evidence>
<protein>
    <recommendedName>
        <fullName evidence="9 10">Ribokinase</fullName>
        <shortName evidence="9">RK</shortName>
        <ecNumber evidence="9 10">2.7.1.15</ecNumber>
    </recommendedName>
</protein>
<keyword evidence="9" id="KW-0963">Cytoplasm</keyword>
<dbReference type="EC" id="2.7.1.15" evidence="9 10"/>
<keyword evidence="4 9" id="KW-0418">Kinase</keyword>
<feature type="binding site" evidence="9">
    <location>
        <position position="287"/>
    </location>
    <ligand>
        <name>K(+)</name>
        <dbReference type="ChEBI" id="CHEBI:29103"/>
    </ligand>
</feature>
<dbReference type="InterPro" id="IPR011611">
    <property type="entry name" value="PfkB_dom"/>
</dbReference>
<comment type="pathway">
    <text evidence="9">Carbohydrate metabolism; D-ribose degradation; D-ribose 5-phosphate from beta-D-ribopyranose: step 2/2.</text>
</comment>